<dbReference type="AlphaFoldDB" id="V5QQH5"/>
<geneLocation type="plasmid" evidence="1">
    <name>pGTG5</name>
</geneLocation>
<accession>V5QQH5</accession>
<sequence length="87" mass="10001">MARDVRVAFKLAEDKKELLQQYADSYGITMSALCALIVGQWLHQQENVAKPILNSVTEVVRETVRKELENEESLEVLLRKALETDRK</sequence>
<protein>
    <recommendedName>
        <fullName evidence="2">CopG family transcriptional regulator</fullName>
    </recommendedName>
</protein>
<reference evidence="1" key="1">
    <citation type="journal article" date="2014" name="Plasmid">
        <title>Characterization of two novel plasmids from Geobacillus sp. 610 and 1121 strains.</title>
        <authorList>
            <person name="Kananaviciute R."/>
            <person name="Butaite E."/>
            <person name="Citavicius D."/>
        </authorList>
    </citation>
    <scope>NUCLEOTIDE SEQUENCE</scope>
    <source>
        <strain evidence="1">1121</strain>
        <plasmid evidence="1">pGTG5</plasmid>
    </source>
</reference>
<evidence type="ECO:0008006" key="2">
    <source>
        <dbReference type="Google" id="ProtNLM"/>
    </source>
</evidence>
<evidence type="ECO:0000313" key="1">
    <source>
        <dbReference type="EMBL" id="AHB19300.1"/>
    </source>
</evidence>
<name>V5QQH5_9BACL</name>
<proteinExistence type="predicted"/>
<dbReference type="EMBL" id="KC255224">
    <property type="protein sequence ID" value="AHB19300.1"/>
    <property type="molecule type" value="Genomic_DNA"/>
</dbReference>
<keyword evidence="1" id="KW-0614">Plasmid</keyword>
<organism evidence="1">
    <name type="scientific">Geobacillus sp. 1121</name>
    <dbReference type="NCBI Taxonomy" id="1273699"/>
    <lineage>
        <taxon>Bacteria</taxon>
        <taxon>Bacillati</taxon>
        <taxon>Bacillota</taxon>
        <taxon>Bacilli</taxon>
        <taxon>Bacillales</taxon>
        <taxon>Anoxybacillaceae</taxon>
        <taxon>Geobacillus</taxon>
    </lineage>
</organism>